<evidence type="ECO:0000313" key="2">
    <source>
        <dbReference type="Proteomes" id="UP000217446"/>
    </source>
</evidence>
<dbReference type="EMBL" id="BDQI01000043">
    <property type="protein sequence ID" value="GAX58003.1"/>
    <property type="molecule type" value="Genomic_DNA"/>
</dbReference>
<dbReference type="AlphaFoldDB" id="A0A250VUV8"/>
<comment type="caution">
    <text evidence="1">The sequence shown here is derived from an EMBL/GenBank/DDBJ whole genome shotgun (WGS) entry which is preliminary data.</text>
</comment>
<proteinExistence type="predicted"/>
<reference evidence="2" key="1">
    <citation type="submission" date="2017-05" db="EMBL/GenBank/DDBJ databases">
        <title>Streptomyces olivochromogenes NBRC 3561 whole genome shotgun sequence.</title>
        <authorList>
            <person name="Dohra H."/>
            <person name="Kodani S."/>
        </authorList>
    </citation>
    <scope>NUCLEOTIDE SEQUENCE [LARGE SCALE GENOMIC DNA]</scope>
    <source>
        <strain evidence="2">NBRC 3561</strain>
    </source>
</reference>
<protein>
    <submittedName>
        <fullName evidence="1">Uncharacterized protein</fullName>
    </submittedName>
</protein>
<accession>A0A250VUV8</accession>
<organism evidence="1 2">
    <name type="scientific">Streptomyces olivochromogenes</name>
    <dbReference type="NCBI Taxonomy" id="1963"/>
    <lineage>
        <taxon>Bacteria</taxon>
        <taxon>Bacillati</taxon>
        <taxon>Actinomycetota</taxon>
        <taxon>Actinomycetes</taxon>
        <taxon>Kitasatosporales</taxon>
        <taxon>Streptomycetaceae</taxon>
        <taxon>Streptomyces</taxon>
    </lineage>
</organism>
<keyword evidence="2" id="KW-1185">Reference proteome</keyword>
<evidence type="ECO:0000313" key="1">
    <source>
        <dbReference type="EMBL" id="GAX58003.1"/>
    </source>
</evidence>
<dbReference type="Proteomes" id="UP000217446">
    <property type="component" value="Unassembled WGS sequence"/>
</dbReference>
<gene>
    <name evidence="1" type="ORF">SO3561_09574</name>
</gene>
<sequence length="196" mass="21295">MPYRGLIGDGTDTLGRVIDEATQWRRFAALLPPAHAAEIVDCWDIGEQEAGLDRLVAGLLEHQVPISENVRAEIAVAAEVWGMWTALAPGLARCLGDHHDDPRLRLIEHADTVPLPGSSVGTDTALADFLVVPWIACTRCGQVLARAHAQEPWGDLSYLARHYVLFVPGRSTSTGLFAPDSAWDALTELRMSCVHA</sequence>
<name>A0A250VUV8_STROL</name>